<gene>
    <name evidence="1" type="ORF">H3L94_06090</name>
</gene>
<organism evidence="1 2">
    <name type="scientific">Neisseria shayeganii</name>
    <dbReference type="NCBI Taxonomy" id="607712"/>
    <lineage>
        <taxon>Bacteria</taxon>
        <taxon>Pseudomonadati</taxon>
        <taxon>Pseudomonadota</taxon>
        <taxon>Betaproteobacteria</taxon>
        <taxon>Neisseriales</taxon>
        <taxon>Neisseriaceae</taxon>
        <taxon>Neisseria</taxon>
    </lineage>
</organism>
<protein>
    <submittedName>
        <fullName evidence="1">Uncharacterized protein</fullName>
    </submittedName>
</protein>
<name>A0A7D7NAB3_9NEIS</name>
<sequence length="53" mass="6205">MVEWLTPIHTWLRFDYQGRLITLCQCLNEEEAIDISRTLQPYLPQARAVAEAT</sequence>
<dbReference type="Proteomes" id="UP000514752">
    <property type="component" value="Chromosome"/>
</dbReference>
<evidence type="ECO:0000313" key="1">
    <source>
        <dbReference type="EMBL" id="QMT39456.1"/>
    </source>
</evidence>
<reference evidence="1 2" key="1">
    <citation type="submission" date="2020-07" db="EMBL/GenBank/DDBJ databases">
        <title>Genomic diversity of species in the Neisseriaceae family.</title>
        <authorList>
            <person name="Vincent A.T."/>
            <person name="Bernet E."/>
            <person name="Veyrier F.J."/>
        </authorList>
    </citation>
    <scope>NUCLEOTIDE SEQUENCE [LARGE SCALE GENOMIC DNA]</scope>
    <source>
        <strain evidence="1 2">DSM 22244</strain>
    </source>
</reference>
<evidence type="ECO:0000313" key="2">
    <source>
        <dbReference type="Proteomes" id="UP000514752"/>
    </source>
</evidence>
<dbReference type="AlphaFoldDB" id="A0A7D7NAB3"/>
<accession>A0A7D7NAB3</accession>
<proteinExistence type="predicted"/>
<dbReference type="KEGG" id="nsg:H3L94_06090"/>
<dbReference type="RefSeq" id="WP_182121290.1">
    <property type="nucleotide sequence ID" value="NZ_CP059567.1"/>
</dbReference>
<dbReference type="EMBL" id="CP059567">
    <property type="protein sequence ID" value="QMT39456.1"/>
    <property type="molecule type" value="Genomic_DNA"/>
</dbReference>